<name>A0A672H4P9_SALFA</name>
<feature type="compositionally biased region" description="Basic and acidic residues" evidence="7">
    <location>
        <begin position="224"/>
        <end position="235"/>
    </location>
</feature>
<evidence type="ECO:0000313" key="10">
    <source>
        <dbReference type="Proteomes" id="UP000472267"/>
    </source>
</evidence>
<dbReference type="GO" id="GO:0005634">
    <property type="term" value="C:nucleus"/>
    <property type="evidence" value="ECO:0007669"/>
    <property type="project" value="TreeGrafter"/>
</dbReference>
<keyword evidence="2" id="KW-0479">Metal-binding</keyword>
<keyword evidence="5" id="KW-0862">Zinc</keyword>
<keyword evidence="3 6" id="KW-0863">Zinc-finger</keyword>
<keyword evidence="10" id="KW-1185">Reference proteome</keyword>
<dbReference type="UniPathway" id="UPA00143"/>
<dbReference type="OMA" id="HPARCHA"/>
<dbReference type="AlphaFoldDB" id="A0A672H4P9"/>
<dbReference type="PANTHER" id="PTHR15493">
    <property type="entry name" value="F-BOX ONLY PROTEIN 5 AND 43"/>
    <property type="match status" value="1"/>
</dbReference>
<dbReference type="Gene3D" id="2.20.25.20">
    <property type="match status" value="1"/>
</dbReference>
<organism evidence="9 10">
    <name type="scientific">Salarias fasciatus</name>
    <name type="common">Jewelled blenny</name>
    <name type="synonym">Blennius fasciatus</name>
    <dbReference type="NCBI Taxonomy" id="181472"/>
    <lineage>
        <taxon>Eukaryota</taxon>
        <taxon>Metazoa</taxon>
        <taxon>Chordata</taxon>
        <taxon>Craniata</taxon>
        <taxon>Vertebrata</taxon>
        <taxon>Euteleostomi</taxon>
        <taxon>Actinopterygii</taxon>
        <taxon>Neopterygii</taxon>
        <taxon>Teleostei</taxon>
        <taxon>Neoteleostei</taxon>
        <taxon>Acanthomorphata</taxon>
        <taxon>Ovalentaria</taxon>
        <taxon>Blenniimorphae</taxon>
        <taxon>Blenniiformes</taxon>
        <taxon>Blennioidei</taxon>
        <taxon>Blenniidae</taxon>
        <taxon>Salariinae</taxon>
        <taxon>Salarias</taxon>
    </lineage>
</organism>
<sequence length="500" mass="55817">MQSTPDLNVYQSCGKDQRGYDSPDSGYSGVFQKLGNTTHSQKAVSPIDLDETPKENLRVTQNKGGKEALRFLTKDCLQAQSPPEANWCQTPKVHKRDASVRKRLLMCKSNTGVENTSARSPCEHQLSASFESLDITNASNCWSADQDRSLSGRKRRLRFTQMRTSTLNDAVLYSGSASSFERDLFTDSDFSLGVCSPRQSNVGTLDFSEFLYLREDSGFGSLDKSQESSEDHDGSFQELLRSGPKANCKTPNVAETKRRPRLQRQHRLSTLKEGGSQSEEDAADKKHIQKQNPLSVFWPTTKLENRTPQSTEPSTCSAGLLETQVTLRTTMPLAGLIGRKMGLGQVDILTELTKRNLRHILTLILGLLDSNSVCSFSKVCRNWDEIVQQDKQARLRKRNYLNEVETALENSQSTFLFQVAKTLFSDECLKPCPKCESPARCHSTKREGVCSRADCAFQFCTSCLCSFHGSRECASQSAGRRTKSTLIPGSAESKRNIRRL</sequence>
<dbReference type="PROSITE" id="PS51872">
    <property type="entry name" value="ZF_ZBR"/>
    <property type="match status" value="1"/>
</dbReference>
<proteinExistence type="predicted"/>
<evidence type="ECO:0000256" key="5">
    <source>
        <dbReference type="ARBA" id="ARBA00022833"/>
    </source>
</evidence>
<dbReference type="InterPro" id="IPR036047">
    <property type="entry name" value="F-box-like_dom_sf"/>
</dbReference>
<reference evidence="9" key="2">
    <citation type="submission" date="2025-08" db="UniProtKB">
        <authorList>
            <consortium name="Ensembl"/>
        </authorList>
    </citation>
    <scope>IDENTIFICATION</scope>
</reference>
<dbReference type="Ensembl" id="ENSSFAT00005025024.1">
    <property type="protein sequence ID" value="ENSSFAP00005024054.1"/>
    <property type="gene ID" value="ENSSFAG00005012413.1"/>
</dbReference>
<dbReference type="GO" id="GO:0008270">
    <property type="term" value="F:zinc ion binding"/>
    <property type="evidence" value="ECO:0007669"/>
    <property type="project" value="UniProtKB-KW"/>
</dbReference>
<evidence type="ECO:0000256" key="6">
    <source>
        <dbReference type="PROSITE-ProRule" id="PRU01220"/>
    </source>
</evidence>
<evidence type="ECO:0000256" key="7">
    <source>
        <dbReference type="SAM" id="MobiDB-lite"/>
    </source>
</evidence>
<reference evidence="9" key="3">
    <citation type="submission" date="2025-09" db="UniProtKB">
        <authorList>
            <consortium name="Ensembl"/>
        </authorList>
    </citation>
    <scope>IDENTIFICATION</scope>
</reference>
<feature type="region of interest" description="Disordered" evidence="7">
    <location>
        <begin position="221"/>
        <end position="289"/>
    </location>
</feature>
<dbReference type="SUPFAM" id="SSF81383">
    <property type="entry name" value="F-box domain"/>
    <property type="match status" value="1"/>
</dbReference>
<dbReference type="FunCoup" id="A0A672H4P9">
    <property type="interactions" value="741"/>
</dbReference>
<protein>
    <recommendedName>
        <fullName evidence="8">ZBR-type domain-containing protein</fullName>
    </recommendedName>
</protein>
<evidence type="ECO:0000256" key="2">
    <source>
        <dbReference type="ARBA" id="ARBA00022723"/>
    </source>
</evidence>
<dbReference type="GO" id="GO:0016567">
    <property type="term" value="P:protein ubiquitination"/>
    <property type="evidence" value="ECO:0007669"/>
    <property type="project" value="UniProtKB-UniPathway"/>
</dbReference>
<dbReference type="GO" id="GO:0045835">
    <property type="term" value="P:negative regulation of meiotic nuclear division"/>
    <property type="evidence" value="ECO:0007669"/>
    <property type="project" value="InterPro"/>
</dbReference>
<dbReference type="GO" id="GO:0007088">
    <property type="term" value="P:regulation of mitotic nuclear division"/>
    <property type="evidence" value="ECO:0007669"/>
    <property type="project" value="InterPro"/>
</dbReference>
<dbReference type="CDD" id="cd20365">
    <property type="entry name" value="BRcat_RBR_FBXO43"/>
    <property type="match status" value="1"/>
</dbReference>
<dbReference type="InParanoid" id="A0A672H4P9"/>
<dbReference type="Gene3D" id="1.20.1280.50">
    <property type="match status" value="1"/>
</dbReference>
<evidence type="ECO:0000256" key="4">
    <source>
        <dbReference type="ARBA" id="ARBA00022786"/>
    </source>
</evidence>
<keyword evidence="4" id="KW-0833">Ubl conjugation pathway</keyword>
<reference evidence="9" key="1">
    <citation type="submission" date="2019-06" db="EMBL/GenBank/DDBJ databases">
        <authorList>
            <consortium name="Wellcome Sanger Institute Data Sharing"/>
        </authorList>
    </citation>
    <scope>NUCLEOTIDE SEQUENCE [LARGE SCALE GENOMIC DNA]</scope>
</reference>
<dbReference type="FunFam" id="2.20.25.20:FF:000006">
    <property type="entry name" value="F-box only protein 5"/>
    <property type="match status" value="1"/>
</dbReference>
<feature type="compositionally biased region" description="Basic residues" evidence="7">
    <location>
        <begin position="258"/>
        <end position="269"/>
    </location>
</feature>
<feature type="domain" description="ZBR-type" evidence="8">
    <location>
        <begin position="428"/>
        <end position="476"/>
    </location>
</feature>
<evidence type="ECO:0000313" key="9">
    <source>
        <dbReference type="Ensembl" id="ENSSFAP00005024054.1"/>
    </source>
</evidence>
<dbReference type="PANTHER" id="PTHR15493:SF1">
    <property type="entry name" value="F-BOX ONLY PROTEIN 43"/>
    <property type="match status" value="1"/>
</dbReference>
<dbReference type="InterPro" id="IPR044064">
    <property type="entry name" value="ZF_ZBR"/>
</dbReference>
<dbReference type="InterPro" id="IPR047147">
    <property type="entry name" value="FBX5_43"/>
</dbReference>
<feature type="compositionally biased region" description="Polar residues" evidence="7">
    <location>
        <begin position="1"/>
        <end position="11"/>
    </location>
</feature>
<evidence type="ECO:0000259" key="8">
    <source>
        <dbReference type="PROSITE" id="PS51872"/>
    </source>
</evidence>
<evidence type="ECO:0000256" key="1">
    <source>
        <dbReference type="ARBA" id="ARBA00004906"/>
    </source>
</evidence>
<evidence type="ECO:0000256" key="3">
    <source>
        <dbReference type="ARBA" id="ARBA00022771"/>
    </source>
</evidence>
<feature type="region of interest" description="Disordered" evidence="7">
    <location>
        <begin position="1"/>
        <end position="27"/>
    </location>
</feature>
<comment type="pathway">
    <text evidence="1">Protein modification; protein ubiquitination.</text>
</comment>
<accession>A0A672H4P9</accession>
<dbReference type="Proteomes" id="UP000472267">
    <property type="component" value="Chromosome 11"/>
</dbReference>